<evidence type="ECO:0000313" key="9">
    <source>
        <dbReference type="Proteomes" id="UP001596528"/>
    </source>
</evidence>
<keyword evidence="9" id="KW-1185">Reference proteome</keyword>
<dbReference type="Gene3D" id="3.30.300.20">
    <property type="match status" value="1"/>
</dbReference>
<evidence type="ECO:0000256" key="4">
    <source>
        <dbReference type="ARBA" id="ARBA00023186"/>
    </source>
</evidence>
<keyword evidence="2 6" id="KW-0694">RNA-binding</keyword>
<feature type="region of interest" description="Jag_N domain" evidence="6">
    <location>
        <begin position="7"/>
        <end position="57"/>
    </location>
</feature>
<evidence type="ECO:0000256" key="5">
    <source>
        <dbReference type="ARBA" id="ARBA00023316"/>
    </source>
</evidence>
<dbReference type="PANTHER" id="PTHR35800">
    <property type="entry name" value="PROTEIN JAG"/>
    <property type="match status" value="1"/>
</dbReference>
<dbReference type="RefSeq" id="WP_138790700.1">
    <property type="nucleotide sequence ID" value="NZ_JBHTGQ010000013.1"/>
</dbReference>
<dbReference type="InterPro" id="IPR032782">
    <property type="entry name" value="KhpB_N"/>
</dbReference>
<reference evidence="9" key="1">
    <citation type="journal article" date="2019" name="Int. J. Syst. Evol. Microbiol.">
        <title>The Global Catalogue of Microorganisms (GCM) 10K type strain sequencing project: providing services to taxonomists for standard genome sequencing and annotation.</title>
        <authorList>
            <consortium name="The Broad Institute Genomics Platform"/>
            <consortium name="The Broad Institute Genome Sequencing Center for Infectious Disease"/>
            <person name="Wu L."/>
            <person name="Ma J."/>
        </authorList>
    </citation>
    <scope>NUCLEOTIDE SEQUENCE [LARGE SCALE GENOMIC DNA]</scope>
    <source>
        <strain evidence="9">JCM 18657</strain>
    </source>
</reference>
<feature type="domain" description="R3H" evidence="7">
    <location>
        <begin position="142"/>
        <end position="207"/>
    </location>
</feature>
<keyword evidence="5 6" id="KW-0961">Cell wall biogenesis/degradation</keyword>
<evidence type="ECO:0000256" key="3">
    <source>
        <dbReference type="ARBA" id="ARBA00022960"/>
    </source>
</evidence>
<dbReference type="Pfam" id="PF14804">
    <property type="entry name" value="Jag_N"/>
    <property type="match status" value="1"/>
</dbReference>
<evidence type="ECO:0000259" key="7">
    <source>
        <dbReference type="PROSITE" id="PS51061"/>
    </source>
</evidence>
<dbReference type="InterPro" id="IPR039247">
    <property type="entry name" value="KhpB"/>
</dbReference>
<name>A0ABW2UZV2_9BACL</name>
<gene>
    <name evidence="8" type="primary">jag</name>
    <name evidence="6" type="synonym">eloR</name>
    <name evidence="6" type="synonym">khpB</name>
    <name evidence="8" type="ORF">ACFQWB_05595</name>
</gene>
<comment type="domain">
    <text evidence="6">Has an N-terminal Jag-N domain and 2 RNA-binding domains (KH and R3H).</text>
</comment>
<dbReference type="SMART" id="SM00393">
    <property type="entry name" value="R3H"/>
    <property type="match status" value="1"/>
</dbReference>
<dbReference type="Gene3D" id="3.30.1370.50">
    <property type="entry name" value="R3H-like domain"/>
    <property type="match status" value="1"/>
</dbReference>
<dbReference type="NCBIfam" id="NF041568">
    <property type="entry name" value="Jag_EloR"/>
    <property type="match status" value="1"/>
</dbReference>
<keyword evidence="1 6" id="KW-0963">Cytoplasm</keyword>
<evidence type="ECO:0000256" key="1">
    <source>
        <dbReference type="ARBA" id="ARBA00022490"/>
    </source>
</evidence>
<dbReference type="HAMAP" id="MF_00867">
    <property type="entry name" value="KhpB"/>
    <property type="match status" value="1"/>
</dbReference>
<dbReference type="Gene3D" id="3.30.30.80">
    <property type="entry name" value="probable RNA-binding protein from clostridium symbiosum atcc 14940"/>
    <property type="match status" value="1"/>
</dbReference>
<proteinExistence type="inferred from homology"/>
<dbReference type="InterPro" id="IPR038008">
    <property type="entry name" value="Jag_KH"/>
</dbReference>
<comment type="similarity">
    <text evidence="6">Belongs to the KhpB RNA-binding protein family.</text>
</comment>
<dbReference type="InterPro" id="IPR034079">
    <property type="entry name" value="R3H_KhpB"/>
</dbReference>
<dbReference type="CDD" id="cd02644">
    <property type="entry name" value="R3H_jag"/>
    <property type="match status" value="1"/>
</dbReference>
<keyword evidence="3 6" id="KW-0133">Cell shape</keyword>
<dbReference type="InterPro" id="IPR015946">
    <property type="entry name" value="KH_dom-like_a/b"/>
</dbReference>
<dbReference type="InterPro" id="IPR001374">
    <property type="entry name" value="R3H_dom"/>
</dbReference>
<comment type="subcellular location">
    <subcellularLocation>
        <location evidence="6">Cytoplasm</location>
    </subcellularLocation>
</comment>
<comment type="subunit">
    <text evidence="6">Forms a complex with KhpA.</text>
</comment>
<dbReference type="InterPro" id="IPR038247">
    <property type="entry name" value="Jag_N_dom_sf"/>
</dbReference>
<evidence type="ECO:0000313" key="8">
    <source>
        <dbReference type="EMBL" id="MFC7749419.1"/>
    </source>
</evidence>
<dbReference type="InterPro" id="IPR036867">
    <property type="entry name" value="R3H_dom_sf"/>
</dbReference>
<dbReference type="EMBL" id="JBHTGQ010000013">
    <property type="protein sequence ID" value="MFC7749419.1"/>
    <property type="molecule type" value="Genomic_DNA"/>
</dbReference>
<comment type="caution">
    <text evidence="8">The sequence shown here is derived from an EMBL/GenBank/DDBJ whole genome shotgun (WGS) entry which is preliminary data.</text>
</comment>
<protein>
    <recommendedName>
        <fullName evidence="6">RNA-binding protein KhpB</fullName>
    </recommendedName>
    <alternativeName>
        <fullName evidence="6">RNA-binding protein EloR</fullName>
    </alternativeName>
</protein>
<dbReference type="SUPFAM" id="SSF82708">
    <property type="entry name" value="R3H domain"/>
    <property type="match status" value="1"/>
</dbReference>
<keyword evidence="4 6" id="KW-0143">Chaperone</keyword>
<dbReference type="Pfam" id="PF13083">
    <property type="entry name" value="KH_KhpA-B"/>
    <property type="match status" value="1"/>
</dbReference>
<dbReference type="CDD" id="cd02414">
    <property type="entry name" value="KH-II_Jag"/>
    <property type="match status" value="1"/>
</dbReference>
<evidence type="ECO:0000256" key="6">
    <source>
        <dbReference type="HAMAP-Rule" id="MF_00867"/>
    </source>
</evidence>
<accession>A0ABW2UZV2</accession>
<sequence>MKRKVVVSSGKTLEEAIEAGLRELGAARERVNVTVLEQPNKGLFGLIGARPAKVQLELEPDAVEETEQFLREVLEAIGLQANVEVDRDREGATIRLNGSDMGLIIGRRGQALDALQYLANIVANRYSDKFVRIVIDAENFRERRRQTLEELSDRLAERVSRSGKEIVLEPMSSQERKIIHSRLQNHPHVRTFSKGEDPNRRVVIAAK</sequence>
<dbReference type="PROSITE" id="PS51061">
    <property type="entry name" value="R3H"/>
    <property type="match status" value="1"/>
</dbReference>
<dbReference type="SMART" id="SM01245">
    <property type="entry name" value="Jag_N"/>
    <property type="match status" value="1"/>
</dbReference>
<dbReference type="Pfam" id="PF01424">
    <property type="entry name" value="R3H"/>
    <property type="match status" value="1"/>
</dbReference>
<organism evidence="8 9">
    <name type="scientific">Paenibacillus thermoaerophilus</name>
    <dbReference type="NCBI Taxonomy" id="1215385"/>
    <lineage>
        <taxon>Bacteria</taxon>
        <taxon>Bacillati</taxon>
        <taxon>Bacillota</taxon>
        <taxon>Bacilli</taxon>
        <taxon>Bacillales</taxon>
        <taxon>Paenibacillaceae</taxon>
        <taxon>Paenibacillus</taxon>
    </lineage>
</organism>
<comment type="function">
    <text evidence="6">A probable RNA chaperone. Forms a complex with KhpA which binds to cellular RNA and controls its expression. Plays a role in peptidoglycan (PG) homeostasis and cell length regulation.</text>
</comment>
<dbReference type="PANTHER" id="PTHR35800:SF1">
    <property type="entry name" value="RNA-BINDING PROTEIN KHPB"/>
    <property type="match status" value="1"/>
</dbReference>
<evidence type="ECO:0000256" key="2">
    <source>
        <dbReference type="ARBA" id="ARBA00022884"/>
    </source>
</evidence>
<dbReference type="Proteomes" id="UP001596528">
    <property type="component" value="Unassembled WGS sequence"/>
</dbReference>